<dbReference type="InterPro" id="IPR005474">
    <property type="entry name" value="Transketolase_N"/>
</dbReference>
<dbReference type="HOGENOM" id="CLU_009227_4_1_9"/>
<evidence type="ECO:0000259" key="1">
    <source>
        <dbReference type="Pfam" id="PF00456"/>
    </source>
</evidence>
<dbReference type="SUPFAM" id="SSF52518">
    <property type="entry name" value="Thiamin diphosphate-binding fold (THDP-binding)"/>
    <property type="match status" value="1"/>
</dbReference>
<dbReference type="Proteomes" id="UP000003763">
    <property type="component" value="Unassembled WGS sequence"/>
</dbReference>
<dbReference type="CDD" id="cd02012">
    <property type="entry name" value="TPP_TK"/>
    <property type="match status" value="1"/>
</dbReference>
<dbReference type="AlphaFoldDB" id="G5HRT3"/>
<reference evidence="2 3" key="1">
    <citation type="submission" date="2011-08" db="EMBL/GenBank/DDBJ databases">
        <title>The Genome Sequence of Clostridium citroniae WAL-17108.</title>
        <authorList>
            <consortium name="The Broad Institute Genome Sequencing Platform"/>
            <person name="Earl A."/>
            <person name="Ward D."/>
            <person name="Feldgarden M."/>
            <person name="Gevers D."/>
            <person name="Finegold S.M."/>
            <person name="Summanen P.H."/>
            <person name="Molitoris D.R."/>
            <person name="Vaisanen M.L."/>
            <person name="Daigneault M."/>
            <person name="Allen-Vercoe E."/>
            <person name="Young S.K."/>
            <person name="Zeng Q."/>
            <person name="Gargeya S."/>
            <person name="Fitzgerald M."/>
            <person name="Haas B."/>
            <person name="Abouelleil A."/>
            <person name="Alvarado L."/>
            <person name="Arachchi H.M."/>
            <person name="Berlin A."/>
            <person name="Brown A."/>
            <person name="Chapman S.B."/>
            <person name="Chen Z."/>
            <person name="Dunbar C."/>
            <person name="Freedman E."/>
            <person name="Gearin G."/>
            <person name="Gellesch M."/>
            <person name="Goldberg J."/>
            <person name="Griggs A."/>
            <person name="Gujja S."/>
            <person name="Heiman D."/>
            <person name="Howarth C."/>
            <person name="Larson L."/>
            <person name="Lui A."/>
            <person name="MacDonald P.J.P."/>
            <person name="Montmayeur A."/>
            <person name="Murphy C."/>
            <person name="Neiman D."/>
            <person name="Pearson M."/>
            <person name="Priest M."/>
            <person name="Roberts A."/>
            <person name="Saif S."/>
            <person name="Shea T."/>
            <person name="Shenoy N."/>
            <person name="Sisk P."/>
            <person name="Stolte C."/>
            <person name="Sykes S."/>
            <person name="Wortman J."/>
            <person name="Nusbaum C."/>
            <person name="Birren B."/>
        </authorList>
    </citation>
    <scope>NUCLEOTIDE SEQUENCE [LARGE SCALE GENOMIC DNA]</scope>
    <source>
        <strain evidence="2 3">WAL-17108</strain>
    </source>
</reference>
<dbReference type="InterPro" id="IPR029061">
    <property type="entry name" value="THDP-binding"/>
</dbReference>
<accession>G5HRT3</accession>
<feature type="domain" description="Transketolase N-terminal" evidence="1">
    <location>
        <begin position="13"/>
        <end position="254"/>
    </location>
</feature>
<protein>
    <recommendedName>
        <fullName evidence="1">Transketolase N-terminal domain-containing protein</fullName>
    </recommendedName>
</protein>
<sequence length="261" mass="29144">MAVIEEKMKELKRCIAQVAFERQEGHIPSAYSILDILYVLYHDVMDIDPCQPEKKIRDRLIVSKGHASLGLYTILADRGYFPMEEVSTFGQLNSRLGGHPDYHKVPGVEASTGSLGHGLPLAVGIAMGLNFKGSRERVYVIVGDGEMNEGTNWEAIMVAKEQGLSNLVCIVDYNHSSDRAVDFGNMETKFNAFGWETYSVNGHDQAELKDTLTKTNDIKRPIAIIANTIKGYGCKMIENNPAWHHRSPNSEELLQMMEELA</sequence>
<evidence type="ECO:0000313" key="3">
    <source>
        <dbReference type="Proteomes" id="UP000003763"/>
    </source>
</evidence>
<dbReference type="eggNOG" id="COG3959">
    <property type="taxonomic scope" value="Bacteria"/>
</dbReference>
<name>G5HRT3_9FIRM</name>
<comment type="caution">
    <text evidence="2">The sequence shown here is derived from an EMBL/GenBank/DDBJ whole genome shotgun (WGS) entry which is preliminary data.</text>
</comment>
<gene>
    <name evidence="2" type="ORF">HMPREF9469_05295</name>
</gene>
<dbReference type="Pfam" id="PF00456">
    <property type="entry name" value="Transketolase_N"/>
    <property type="match status" value="1"/>
</dbReference>
<dbReference type="PATRIC" id="fig|742733.3.peg.5430"/>
<dbReference type="PANTHER" id="PTHR47514:SF2">
    <property type="entry name" value="TRANSKETOLASE"/>
    <property type="match status" value="1"/>
</dbReference>
<proteinExistence type="predicted"/>
<dbReference type="Gene3D" id="3.40.50.970">
    <property type="match status" value="1"/>
</dbReference>
<evidence type="ECO:0000313" key="2">
    <source>
        <dbReference type="EMBL" id="EHE95800.1"/>
    </source>
</evidence>
<dbReference type="RefSeq" id="WP_007869460.1">
    <property type="nucleotide sequence ID" value="NZ_JH376430.1"/>
</dbReference>
<dbReference type="PANTHER" id="PTHR47514">
    <property type="entry name" value="TRANSKETOLASE N-TERMINAL SECTION-RELATED"/>
    <property type="match status" value="1"/>
</dbReference>
<organism evidence="2 3">
    <name type="scientific">[Clostridium] citroniae WAL-17108</name>
    <dbReference type="NCBI Taxonomy" id="742733"/>
    <lineage>
        <taxon>Bacteria</taxon>
        <taxon>Bacillati</taxon>
        <taxon>Bacillota</taxon>
        <taxon>Clostridia</taxon>
        <taxon>Lachnospirales</taxon>
        <taxon>Lachnospiraceae</taxon>
        <taxon>Enterocloster</taxon>
    </lineage>
</organism>
<dbReference type="EMBL" id="ADLJ01000049">
    <property type="protein sequence ID" value="EHE95800.1"/>
    <property type="molecule type" value="Genomic_DNA"/>
</dbReference>